<proteinExistence type="predicted"/>
<keyword evidence="2" id="KW-1185">Reference proteome</keyword>
<protein>
    <submittedName>
        <fullName evidence="1">DUF2652 domain-containing protein</fullName>
    </submittedName>
</protein>
<sequence length="215" mass="24424">MIQTEPKTTVRQGMIFIPDISGFTKFVHDTDIHSGRKIVAELLSVILHSNILNLKVSEIEGDAVLFYRYGPPPTLKELVRQYEVMLIAFKRKLRDLNNTRQLAALELSLKLIVHFGSIAEYKLYGFKKLYGEALVTAHNLLKNDIPSHNYILVTKDFIEKIESTGADDLVLPEWVERDTSEHMANSDGRLPFTYFLYDTEILNAKLSPGSGKSIL</sequence>
<name>A0AAP2GEZ7_9BACT</name>
<dbReference type="InterPro" id="IPR020503">
    <property type="entry name" value="Uncharacterised_Rv2561"/>
</dbReference>
<organism evidence="1 2">
    <name type="scientific">Dawidia soli</name>
    <dbReference type="NCBI Taxonomy" id="2782352"/>
    <lineage>
        <taxon>Bacteria</taxon>
        <taxon>Pseudomonadati</taxon>
        <taxon>Bacteroidota</taxon>
        <taxon>Cytophagia</taxon>
        <taxon>Cytophagales</taxon>
        <taxon>Chryseotaleaceae</taxon>
        <taxon>Dawidia</taxon>
    </lineage>
</organism>
<reference evidence="1 2" key="1">
    <citation type="submission" date="2021-05" db="EMBL/GenBank/DDBJ databases">
        <title>A Polyphasic approach of four new species of the genus Ohtaekwangia: Ohtaekwangia histidinii sp. nov., Ohtaekwangia cretensis sp. nov., Ohtaekwangia indiensis sp. nov., Ohtaekwangia reichenbachii sp. nov. from diverse environment.</title>
        <authorList>
            <person name="Octaviana S."/>
        </authorList>
    </citation>
    <scope>NUCLEOTIDE SEQUENCE [LARGE SCALE GENOMIC DNA]</scope>
    <source>
        <strain evidence="1 2">PWU37</strain>
    </source>
</reference>
<dbReference type="Pfam" id="PF10851">
    <property type="entry name" value="DUF2652"/>
    <property type="match status" value="1"/>
</dbReference>
<dbReference type="RefSeq" id="WP_254092183.1">
    <property type="nucleotide sequence ID" value="NZ_JAHESC010000033.1"/>
</dbReference>
<dbReference type="Proteomes" id="UP001319180">
    <property type="component" value="Unassembled WGS sequence"/>
</dbReference>
<accession>A0AAP2GEZ7</accession>
<gene>
    <name evidence="1" type="ORF">KK078_20500</name>
</gene>
<dbReference type="EMBL" id="JAHESC010000033">
    <property type="protein sequence ID" value="MBT1688957.1"/>
    <property type="molecule type" value="Genomic_DNA"/>
</dbReference>
<evidence type="ECO:0000313" key="2">
    <source>
        <dbReference type="Proteomes" id="UP001319180"/>
    </source>
</evidence>
<evidence type="ECO:0000313" key="1">
    <source>
        <dbReference type="EMBL" id="MBT1688957.1"/>
    </source>
</evidence>
<comment type="caution">
    <text evidence="1">The sequence shown here is derived from an EMBL/GenBank/DDBJ whole genome shotgun (WGS) entry which is preliminary data.</text>
</comment>
<dbReference type="AlphaFoldDB" id="A0AAP2GEZ7"/>